<evidence type="ECO:0000313" key="3">
    <source>
        <dbReference type="Proteomes" id="UP000085678"/>
    </source>
</evidence>
<dbReference type="FunCoup" id="A0A2R2MJR9">
    <property type="interactions" value="62"/>
</dbReference>
<feature type="compositionally biased region" description="Low complexity" evidence="1">
    <location>
        <begin position="10"/>
        <end position="22"/>
    </location>
</feature>
<evidence type="ECO:0000313" key="4">
    <source>
        <dbReference type="RefSeq" id="XP_023930459.1"/>
    </source>
</evidence>
<reference evidence="4" key="1">
    <citation type="submission" date="2025-08" db="UniProtKB">
        <authorList>
            <consortium name="RefSeq"/>
        </authorList>
    </citation>
    <scope>IDENTIFICATION</scope>
    <source>
        <tissue evidence="4">Gonads</tissue>
    </source>
</reference>
<accession>A0A2R2MJR9</accession>
<dbReference type="RefSeq" id="XP_023930459.1">
    <property type="nucleotide sequence ID" value="XM_024074691.1"/>
</dbReference>
<evidence type="ECO:0000256" key="1">
    <source>
        <dbReference type="SAM" id="MobiDB-lite"/>
    </source>
</evidence>
<gene>
    <name evidence="4" type="primary">LOC106175405</name>
</gene>
<dbReference type="PANTHER" id="PTHR46599:SF2">
    <property type="entry name" value="PIGGYBAC TRANSPOSABLE ELEMENT-DERIVED PROTEIN 4-LIKE"/>
    <property type="match status" value="1"/>
</dbReference>
<feature type="region of interest" description="Disordered" evidence="1">
    <location>
        <begin position="1"/>
        <end position="51"/>
    </location>
</feature>
<proteinExistence type="predicted"/>
<dbReference type="InParanoid" id="A0A2R2MJR9"/>
<dbReference type="Proteomes" id="UP000085678">
    <property type="component" value="Unplaced"/>
</dbReference>
<organism evidence="3 4">
    <name type="scientific">Lingula anatina</name>
    <name type="common">Brachiopod</name>
    <name type="synonym">Lingula unguis</name>
    <dbReference type="NCBI Taxonomy" id="7574"/>
    <lineage>
        <taxon>Eukaryota</taxon>
        <taxon>Metazoa</taxon>
        <taxon>Spiralia</taxon>
        <taxon>Lophotrochozoa</taxon>
        <taxon>Brachiopoda</taxon>
        <taxon>Linguliformea</taxon>
        <taxon>Lingulata</taxon>
        <taxon>Lingulida</taxon>
        <taxon>Linguloidea</taxon>
        <taxon>Lingulidae</taxon>
        <taxon>Lingula</taxon>
    </lineage>
</organism>
<protein>
    <submittedName>
        <fullName evidence="4">PiggyBac transposable element-derived protein 4-like</fullName>
    </submittedName>
</protein>
<sequence>MEEIRRIFEESSGSEFSGFNSESESDSDDFSDISLNNTTNSESFDEIDNSSEDFRRNQWENDLVGVDKEPFCGEEPGCTHELTGDKDELDFFKLFFSDEILNILVENTNLYAAYKGANDSKWREITLPELKAWLGIRVAMSILYLPRYDQYWSNDYLLGNLFIPTVMTRDRFDKIQQYFHANKTWGRDLPDRGEPGHDRLLHVRPILDILNQKCLQNYNPHQNTSVDEGMIAFRGRLGFRQYLPAKPTKYGIKVWVRADPENGYLNEFQKQDYDVPSECKFIIIIYYFFFLQIYTGRQGNRGQPEIGLGARVVLDLCENISGVNHIVNMDNYFSSPQLFEELLDMNIYARGTVRSNRRGYPSNLLPNNCVKVQGENRMVQKGEMIAVAWKDKKVIHFLSTAEDPASAIGYTNRKQKTGEILRVSCPVTVSEYNAYMNGVDRADQLRNEYCTYRTSKKWWLYVFWFLFDVAKCNAFICMKESQNHILQSKSGRVLPRTLMDFTMNLSKRLIGTYRNGRKRKLTSNVDPQGTSHLPRKTVKAGRCRQCSKNGQRRESRVQCSGCSVSLCIDCFEPYHQHL</sequence>
<dbReference type="Pfam" id="PF13843">
    <property type="entry name" value="DDE_Tnp_1_7"/>
    <property type="match status" value="1"/>
</dbReference>
<dbReference type="KEGG" id="lak:106175405"/>
<dbReference type="AlphaFoldDB" id="A0A2R2MJR9"/>
<keyword evidence="3" id="KW-1185">Reference proteome</keyword>
<dbReference type="STRING" id="7574.A0A2R2MJR9"/>
<dbReference type="PANTHER" id="PTHR46599">
    <property type="entry name" value="PIGGYBAC TRANSPOSABLE ELEMENT-DERIVED PROTEIN 4"/>
    <property type="match status" value="1"/>
</dbReference>
<feature type="domain" description="PiggyBac transposable element-derived protein" evidence="2">
    <location>
        <begin position="89"/>
        <end position="475"/>
    </location>
</feature>
<evidence type="ECO:0000259" key="2">
    <source>
        <dbReference type="Pfam" id="PF13843"/>
    </source>
</evidence>
<dbReference type="OrthoDB" id="9985837at2759"/>
<dbReference type="GeneID" id="106175405"/>
<dbReference type="InterPro" id="IPR029526">
    <property type="entry name" value="PGBD"/>
</dbReference>
<name>A0A2R2MJR9_LINAN</name>